<dbReference type="AlphaFoldDB" id="A0A2J6TKK1"/>
<dbReference type="InParanoid" id="A0A2J6TKK1"/>
<evidence type="ECO:0000313" key="2">
    <source>
        <dbReference type="EMBL" id="PMD63549.1"/>
    </source>
</evidence>
<proteinExistence type="predicted"/>
<gene>
    <name evidence="2" type="ORF">K444DRAFT_323031</name>
</gene>
<dbReference type="EMBL" id="KZ613780">
    <property type="protein sequence ID" value="PMD63549.1"/>
    <property type="molecule type" value="Genomic_DNA"/>
</dbReference>
<evidence type="ECO:0000256" key="1">
    <source>
        <dbReference type="SAM" id="SignalP"/>
    </source>
</evidence>
<dbReference type="RefSeq" id="XP_024740453.1">
    <property type="nucleotide sequence ID" value="XM_024871892.1"/>
</dbReference>
<keyword evidence="3" id="KW-1185">Reference proteome</keyword>
<name>A0A2J6TKK1_9HELO</name>
<sequence length="170" mass="19050">MASYQMKIILKVLFLHVSLPCPFRLRSQATNCIQLRHYPFSIHGIAVPTNAVELLTSKLVCDPIETHLTLAMHGLLTCLNTGKHLSIFDFLVDSYVAVAILNDRNWQDDRPTATNVHVMLKRIREEVIKLIKALVDRHAGVLTGNIMDVDGTFPVSTLSLALLQYLESSD</sequence>
<evidence type="ECO:0000313" key="3">
    <source>
        <dbReference type="Proteomes" id="UP000235371"/>
    </source>
</evidence>
<reference evidence="2 3" key="1">
    <citation type="submission" date="2016-04" db="EMBL/GenBank/DDBJ databases">
        <title>A degradative enzymes factory behind the ericoid mycorrhizal symbiosis.</title>
        <authorList>
            <consortium name="DOE Joint Genome Institute"/>
            <person name="Martino E."/>
            <person name="Morin E."/>
            <person name="Grelet G."/>
            <person name="Kuo A."/>
            <person name="Kohler A."/>
            <person name="Daghino S."/>
            <person name="Barry K."/>
            <person name="Choi C."/>
            <person name="Cichocki N."/>
            <person name="Clum A."/>
            <person name="Copeland A."/>
            <person name="Hainaut M."/>
            <person name="Haridas S."/>
            <person name="Labutti K."/>
            <person name="Lindquist E."/>
            <person name="Lipzen A."/>
            <person name="Khouja H.-R."/>
            <person name="Murat C."/>
            <person name="Ohm R."/>
            <person name="Olson A."/>
            <person name="Spatafora J."/>
            <person name="Veneault-Fourrey C."/>
            <person name="Henrissat B."/>
            <person name="Grigoriev I."/>
            <person name="Martin F."/>
            <person name="Perotto S."/>
        </authorList>
    </citation>
    <scope>NUCLEOTIDE SEQUENCE [LARGE SCALE GENOMIC DNA]</scope>
    <source>
        <strain evidence="2 3">E</strain>
    </source>
</reference>
<dbReference type="GeneID" id="36579974"/>
<dbReference type="Proteomes" id="UP000235371">
    <property type="component" value="Unassembled WGS sequence"/>
</dbReference>
<accession>A0A2J6TKK1</accession>
<feature type="signal peptide" evidence="1">
    <location>
        <begin position="1"/>
        <end position="20"/>
    </location>
</feature>
<organism evidence="2 3">
    <name type="scientific">Hyaloscypha bicolor E</name>
    <dbReference type="NCBI Taxonomy" id="1095630"/>
    <lineage>
        <taxon>Eukaryota</taxon>
        <taxon>Fungi</taxon>
        <taxon>Dikarya</taxon>
        <taxon>Ascomycota</taxon>
        <taxon>Pezizomycotina</taxon>
        <taxon>Leotiomycetes</taxon>
        <taxon>Helotiales</taxon>
        <taxon>Hyaloscyphaceae</taxon>
        <taxon>Hyaloscypha</taxon>
        <taxon>Hyaloscypha bicolor</taxon>
    </lineage>
</organism>
<feature type="chain" id="PRO_5014390311" evidence="1">
    <location>
        <begin position="21"/>
        <end position="170"/>
    </location>
</feature>
<keyword evidence="1" id="KW-0732">Signal</keyword>
<protein>
    <submittedName>
        <fullName evidence="2">Uncharacterized protein</fullName>
    </submittedName>
</protein>